<dbReference type="PROSITE" id="PS50885">
    <property type="entry name" value="HAMP"/>
    <property type="match status" value="1"/>
</dbReference>
<dbReference type="GO" id="GO:0006935">
    <property type="term" value="P:chemotaxis"/>
    <property type="evidence" value="ECO:0007669"/>
    <property type="project" value="UniProtKB-KW"/>
</dbReference>
<keyword evidence="5" id="KW-0997">Cell inner membrane</keyword>
<evidence type="ECO:0000256" key="8">
    <source>
        <dbReference type="ARBA" id="ARBA00023136"/>
    </source>
</evidence>
<evidence type="ECO:0000256" key="7">
    <source>
        <dbReference type="ARBA" id="ARBA00022989"/>
    </source>
</evidence>
<dbReference type="InterPro" id="IPR035440">
    <property type="entry name" value="4HB_MCP_dom_sf"/>
</dbReference>
<dbReference type="AlphaFoldDB" id="A0A1I6ZMJ8"/>
<dbReference type="CDD" id="cd06225">
    <property type="entry name" value="HAMP"/>
    <property type="match status" value="1"/>
</dbReference>
<keyword evidence="8 12" id="KW-0472">Membrane</keyword>
<dbReference type="Gene3D" id="1.10.287.950">
    <property type="entry name" value="Methyl-accepting chemotaxis protein"/>
    <property type="match status" value="1"/>
</dbReference>
<evidence type="ECO:0000256" key="3">
    <source>
        <dbReference type="ARBA" id="ARBA00022481"/>
    </source>
</evidence>
<keyword evidence="6 12" id="KW-0812">Transmembrane</keyword>
<evidence type="ECO:0000256" key="1">
    <source>
        <dbReference type="ARBA" id="ARBA00004429"/>
    </source>
</evidence>
<evidence type="ECO:0000259" key="13">
    <source>
        <dbReference type="PROSITE" id="PS50111"/>
    </source>
</evidence>
<dbReference type="Proteomes" id="UP000198844">
    <property type="component" value="Unassembled WGS sequence"/>
</dbReference>
<dbReference type="GO" id="GO:0005886">
    <property type="term" value="C:plasma membrane"/>
    <property type="evidence" value="ECO:0007669"/>
    <property type="project" value="UniProtKB-SubCell"/>
</dbReference>
<dbReference type="Pfam" id="PF00015">
    <property type="entry name" value="MCPsignal"/>
    <property type="match status" value="1"/>
</dbReference>
<protein>
    <submittedName>
        <fullName evidence="15">Methyl-accepting chemotaxis sensory transducer with TarH sensor</fullName>
    </submittedName>
</protein>
<evidence type="ECO:0000256" key="12">
    <source>
        <dbReference type="SAM" id="Phobius"/>
    </source>
</evidence>
<feature type="domain" description="Methyl-accepting transducer" evidence="13">
    <location>
        <begin position="271"/>
        <end position="500"/>
    </location>
</feature>
<feature type="transmembrane region" description="Helical" evidence="12">
    <location>
        <begin position="12"/>
        <end position="33"/>
    </location>
</feature>
<dbReference type="InterPro" id="IPR004089">
    <property type="entry name" value="MCPsignal_dom"/>
</dbReference>
<dbReference type="FunFam" id="1.10.287.950:FF:000001">
    <property type="entry name" value="Methyl-accepting chemotaxis sensory transducer"/>
    <property type="match status" value="1"/>
</dbReference>
<feature type="domain" description="HAMP" evidence="14">
    <location>
        <begin position="214"/>
        <end position="266"/>
    </location>
</feature>
<dbReference type="RefSeq" id="WP_093633167.1">
    <property type="nucleotide sequence ID" value="NZ_CAJNBA010000004.1"/>
</dbReference>
<evidence type="ECO:0000256" key="5">
    <source>
        <dbReference type="ARBA" id="ARBA00022519"/>
    </source>
</evidence>
<keyword evidence="3" id="KW-0488">Methylation</keyword>
<dbReference type="Gene3D" id="1.20.120.30">
    <property type="entry name" value="Aspartate receptor, ligand-binding domain"/>
    <property type="match status" value="1"/>
</dbReference>
<keyword evidence="2" id="KW-1003">Cell membrane</keyword>
<evidence type="ECO:0000256" key="9">
    <source>
        <dbReference type="ARBA" id="ARBA00023224"/>
    </source>
</evidence>
<keyword evidence="9 11" id="KW-0807">Transducer</keyword>
<dbReference type="Pfam" id="PF00672">
    <property type="entry name" value="HAMP"/>
    <property type="match status" value="1"/>
</dbReference>
<dbReference type="PANTHER" id="PTHR43531">
    <property type="entry name" value="PROTEIN ICFG"/>
    <property type="match status" value="1"/>
</dbReference>
<dbReference type="CDD" id="cd11386">
    <property type="entry name" value="MCP_signal"/>
    <property type="match status" value="1"/>
</dbReference>
<name>A0A1I6ZMJ8_9BURK</name>
<dbReference type="EMBL" id="FPBH01000002">
    <property type="protein sequence ID" value="SFT63852.1"/>
    <property type="molecule type" value="Genomic_DNA"/>
</dbReference>
<comment type="similarity">
    <text evidence="10">Belongs to the methyl-accepting chemotaxis (MCP) protein family.</text>
</comment>
<dbReference type="GeneID" id="77197129"/>
<gene>
    <name evidence="15" type="ORF">SAMN05192563_1002445</name>
</gene>
<dbReference type="SMART" id="SM00304">
    <property type="entry name" value="HAMP"/>
    <property type="match status" value="1"/>
</dbReference>
<dbReference type="InterPro" id="IPR051310">
    <property type="entry name" value="MCP_chemotaxis"/>
</dbReference>
<dbReference type="InterPro" id="IPR004090">
    <property type="entry name" value="Chemotax_Me-accpt_rcpt"/>
</dbReference>
<evidence type="ECO:0000256" key="10">
    <source>
        <dbReference type="ARBA" id="ARBA00029447"/>
    </source>
</evidence>
<evidence type="ECO:0000313" key="15">
    <source>
        <dbReference type="EMBL" id="SFT63852.1"/>
    </source>
</evidence>
<keyword evidence="7 12" id="KW-1133">Transmembrane helix</keyword>
<keyword evidence="4" id="KW-0145">Chemotaxis</keyword>
<comment type="subcellular location">
    <subcellularLocation>
        <location evidence="1">Cell inner membrane</location>
        <topology evidence="1">Multi-pass membrane protein</topology>
    </subcellularLocation>
</comment>
<dbReference type="Pfam" id="PF02203">
    <property type="entry name" value="TarH"/>
    <property type="match status" value="1"/>
</dbReference>
<dbReference type="OrthoDB" id="9806477at2"/>
<accession>A0A1I6ZMJ8</accession>
<evidence type="ECO:0000259" key="14">
    <source>
        <dbReference type="PROSITE" id="PS50885"/>
    </source>
</evidence>
<dbReference type="SUPFAM" id="SSF58104">
    <property type="entry name" value="Methyl-accepting chemotaxis protein (MCP) signaling domain"/>
    <property type="match status" value="1"/>
</dbReference>
<dbReference type="GO" id="GO:0007165">
    <property type="term" value="P:signal transduction"/>
    <property type="evidence" value="ECO:0007669"/>
    <property type="project" value="UniProtKB-KW"/>
</dbReference>
<evidence type="ECO:0000256" key="11">
    <source>
        <dbReference type="PROSITE-ProRule" id="PRU00284"/>
    </source>
</evidence>
<dbReference type="PRINTS" id="PR00260">
    <property type="entry name" value="CHEMTRNSDUCR"/>
</dbReference>
<evidence type="ECO:0000256" key="6">
    <source>
        <dbReference type="ARBA" id="ARBA00022692"/>
    </source>
</evidence>
<reference evidence="15 16" key="1">
    <citation type="submission" date="2016-10" db="EMBL/GenBank/DDBJ databases">
        <authorList>
            <person name="de Groot N.N."/>
        </authorList>
    </citation>
    <scope>NUCLEOTIDE SEQUENCE [LARGE SCALE GENOMIC DNA]</scope>
    <source>
        <strain evidence="15 16">LMG 27731</strain>
    </source>
</reference>
<dbReference type="InterPro" id="IPR003660">
    <property type="entry name" value="HAMP_dom"/>
</dbReference>
<organism evidence="15 16">
    <name type="scientific">Paraburkholderia aspalathi</name>
    <dbReference type="NCBI Taxonomy" id="1324617"/>
    <lineage>
        <taxon>Bacteria</taxon>
        <taxon>Pseudomonadati</taxon>
        <taxon>Pseudomonadota</taxon>
        <taxon>Betaproteobacteria</taxon>
        <taxon>Burkholderiales</taxon>
        <taxon>Burkholderiaceae</taxon>
        <taxon>Paraburkholderia</taxon>
    </lineage>
</organism>
<evidence type="ECO:0000313" key="16">
    <source>
        <dbReference type="Proteomes" id="UP000198844"/>
    </source>
</evidence>
<evidence type="ECO:0000256" key="4">
    <source>
        <dbReference type="ARBA" id="ARBA00022500"/>
    </source>
</evidence>
<dbReference type="PROSITE" id="PS50111">
    <property type="entry name" value="CHEMOTAXIS_TRANSDUC_2"/>
    <property type="match status" value="1"/>
</dbReference>
<dbReference type="PANTHER" id="PTHR43531:SF14">
    <property type="entry name" value="METHYL-ACCEPTING CHEMOTAXIS PROTEIN I-RELATED"/>
    <property type="match status" value="1"/>
</dbReference>
<dbReference type="GO" id="GO:0004888">
    <property type="term" value="F:transmembrane signaling receptor activity"/>
    <property type="evidence" value="ECO:0007669"/>
    <property type="project" value="InterPro"/>
</dbReference>
<dbReference type="InterPro" id="IPR003122">
    <property type="entry name" value="Tar_rcpt_lig-bd"/>
</dbReference>
<proteinExistence type="inferred from homology"/>
<dbReference type="SUPFAM" id="SSF47170">
    <property type="entry name" value="Aspartate receptor, ligand-binding domain"/>
    <property type="match status" value="1"/>
</dbReference>
<sequence>MRNLTIRNSLLAVLVLFAGMILIGGVVGVLALGRSNDNARRLHDIASQEVLVNDAYKDSTRTRAALTRAYSALKERNDEATRDSALKSAATTLERADRETKMFRDADKFAGQDDELKQKLFDSSNTLATILHAAFDALQRGDTNAYVSINDKDITQAGIAYSANVEKFQKLAEALAQDSAAQGDREYTWVVTMVAAGVALALALIVAAHFALRKIVVRPLQVASELLNRIAGSDLTVSIPEGGRSELGQLFTAMSQMQTGLAKTVSNVRVNCEAIHGGAREIAAGNLDLSSRTEQQSASLEETAASMEELTSTVKQNADHARQASKLAANAADVAQRGGNVVQQAVQTMTAITASSNKIAEITGMINSIAFQTNILALNAAVESARAGEQGRGFAVVAGEVRTLAQRSAAAAQEIKTLIAASVNDIRDGNELVVQAGQTMGEIVGAVQGVATIMAEITSATVEQSSGIEQVGQAVSQMDRVTQQNAALVEEAAAAASALEQQAQAMTDAVSAFRLNRA</sequence>
<dbReference type="SMART" id="SM00283">
    <property type="entry name" value="MA"/>
    <property type="match status" value="1"/>
</dbReference>
<feature type="transmembrane region" description="Helical" evidence="12">
    <location>
        <begin position="187"/>
        <end position="212"/>
    </location>
</feature>
<evidence type="ECO:0000256" key="2">
    <source>
        <dbReference type="ARBA" id="ARBA00022475"/>
    </source>
</evidence>